<evidence type="ECO:0000313" key="2">
    <source>
        <dbReference type="Proteomes" id="UP000290288"/>
    </source>
</evidence>
<organism evidence="1 2">
    <name type="scientific">Candolleomyces aberdarensis</name>
    <dbReference type="NCBI Taxonomy" id="2316362"/>
    <lineage>
        <taxon>Eukaryota</taxon>
        <taxon>Fungi</taxon>
        <taxon>Dikarya</taxon>
        <taxon>Basidiomycota</taxon>
        <taxon>Agaricomycotina</taxon>
        <taxon>Agaricomycetes</taxon>
        <taxon>Agaricomycetidae</taxon>
        <taxon>Agaricales</taxon>
        <taxon>Agaricineae</taxon>
        <taxon>Psathyrellaceae</taxon>
        <taxon>Candolleomyces</taxon>
    </lineage>
</organism>
<dbReference type="STRING" id="2316362.A0A4Q2DJ30"/>
<proteinExistence type="predicted"/>
<dbReference type="AlphaFoldDB" id="A0A4Q2DJ30"/>
<sequence>MGRVLCSRYLKGQMSEAEWEFRKTEPMVNAGPLNLRPHVDPDWYQSGGAGNVSISIGFYFCQLPTIPVGSATGKLPGDSMPTHFDMLPKRDFLHRCRTMKKRVMEYIRHPLLFYMNAAYLPPRLIRIKGVVFHWRNNRDEELEEAEFLTPQEEASAGLVFNHGGATLGNLILDKPPR</sequence>
<dbReference type="Proteomes" id="UP000290288">
    <property type="component" value="Unassembled WGS sequence"/>
</dbReference>
<comment type="caution">
    <text evidence="1">The sequence shown here is derived from an EMBL/GenBank/DDBJ whole genome shotgun (WGS) entry which is preliminary data.</text>
</comment>
<evidence type="ECO:0000313" key="1">
    <source>
        <dbReference type="EMBL" id="RXW18665.1"/>
    </source>
</evidence>
<keyword evidence="2" id="KW-1185">Reference proteome</keyword>
<reference evidence="1 2" key="1">
    <citation type="submission" date="2019-01" db="EMBL/GenBank/DDBJ databases">
        <title>Draft genome sequence of Psathyrella aberdarensis IHI B618.</title>
        <authorList>
            <person name="Buettner E."/>
            <person name="Kellner H."/>
        </authorList>
    </citation>
    <scope>NUCLEOTIDE SEQUENCE [LARGE SCALE GENOMIC DNA]</scope>
    <source>
        <strain evidence="1 2">IHI B618</strain>
    </source>
</reference>
<dbReference type="OrthoDB" id="3264185at2759"/>
<gene>
    <name evidence="1" type="ORF">EST38_g7186</name>
</gene>
<protein>
    <submittedName>
        <fullName evidence="1">Uncharacterized protein</fullName>
    </submittedName>
</protein>
<accession>A0A4Q2DJ30</accession>
<dbReference type="EMBL" id="SDEE01000250">
    <property type="protein sequence ID" value="RXW18665.1"/>
    <property type="molecule type" value="Genomic_DNA"/>
</dbReference>
<name>A0A4Q2DJ30_9AGAR</name>